<evidence type="ECO:0000313" key="3">
    <source>
        <dbReference type="Proteomes" id="UP000557509"/>
    </source>
</evidence>
<dbReference type="AlphaFoldDB" id="A0A7J6JX70"/>
<protein>
    <submittedName>
        <fullName evidence="2">Dual specificity phosphatase, catalytic domain-containing protein</fullName>
    </submittedName>
</protein>
<accession>A0A7J6JX70</accession>
<name>A0A7J6JX70_TOXGO</name>
<evidence type="ECO:0000256" key="1">
    <source>
        <dbReference type="SAM" id="MobiDB-lite"/>
    </source>
</evidence>
<evidence type="ECO:0000313" key="2">
    <source>
        <dbReference type="EMBL" id="KAF4639309.1"/>
    </source>
</evidence>
<comment type="caution">
    <text evidence="2">The sequence shown here is derived from an EMBL/GenBank/DDBJ whole genome shotgun (WGS) entry which is preliminary data.</text>
</comment>
<organism evidence="2 3">
    <name type="scientific">Toxoplasma gondii</name>
    <dbReference type="NCBI Taxonomy" id="5811"/>
    <lineage>
        <taxon>Eukaryota</taxon>
        <taxon>Sar</taxon>
        <taxon>Alveolata</taxon>
        <taxon>Apicomplexa</taxon>
        <taxon>Conoidasida</taxon>
        <taxon>Coccidia</taxon>
        <taxon>Eucoccidiorida</taxon>
        <taxon>Eimeriorina</taxon>
        <taxon>Sarcocystidae</taxon>
        <taxon>Toxoplasma</taxon>
    </lineage>
</organism>
<dbReference type="Proteomes" id="UP000557509">
    <property type="component" value="Unassembled WGS sequence"/>
</dbReference>
<keyword evidence="3" id="KW-1185">Reference proteome</keyword>
<feature type="region of interest" description="Disordered" evidence="1">
    <location>
        <begin position="47"/>
        <end position="67"/>
    </location>
</feature>
<dbReference type="EMBL" id="JAAUHK010000196">
    <property type="protein sequence ID" value="KAF4639309.1"/>
    <property type="molecule type" value="Genomic_DNA"/>
</dbReference>
<dbReference type="VEuPathDB" id="ToxoDB:TGME49_311335"/>
<gene>
    <name evidence="2" type="ORF">TGRH88_050810</name>
</gene>
<proteinExistence type="predicted"/>
<sequence length="94" mass="10003">MLVSNTYLNSLGAAEVSAVSSTSLPSIGSSRSAESFRASANKRTLKWRDGEDDASSTSCRSAGRKSKTGARLSILKFTDPSLAVQEDLFTRLSI</sequence>
<reference evidence="2 3" key="1">
    <citation type="submission" date="2020-03" db="EMBL/GenBank/DDBJ databases">
        <title>Genome sequence of Toxoplasma gondii RH-88 strain.</title>
        <authorList>
            <person name="Lorenzi H.A."/>
            <person name="Venepally P."/>
            <person name="Rozenberg A."/>
            <person name="Sibley D."/>
        </authorList>
    </citation>
    <scope>NUCLEOTIDE SEQUENCE [LARGE SCALE GENOMIC DNA]</scope>
    <source>
        <strain evidence="2 3">RH-88</strain>
    </source>
</reference>